<proteinExistence type="predicted"/>
<sequence>MTRLFTLSALCIGLSTPVFAADACPWADGQYAFSEHGIYGDFAVNGDCTELVWDRLSNAPETTTLERSKHGWKGKLSKADVELLDNGDSLRVTGTGGAMRQVKAKREN</sequence>
<reference evidence="2 3" key="1">
    <citation type="submission" date="2022-10" db="EMBL/GenBank/DDBJ databases">
        <title>Ruegeria sp. nov., isolated from ocean surface water.</title>
        <authorList>
            <person name="He W."/>
            <person name="Wang L."/>
            <person name="Zhang D.-F."/>
        </authorList>
    </citation>
    <scope>NUCLEOTIDE SEQUENCE [LARGE SCALE GENOMIC DNA]</scope>
    <source>
        <strain evidence="2 3">WL0004</strain>
    </source>
</reference>
<dbReference type="EMBL" id="JAOVQN010000003">
    <property type="protein sequence ID" value="MCU9836942.1"/>
    <property type="molecule type" value="Genomic_DNA"/>
</dbReference>
<comment type="caution">
    <text evidence="2">The sequence shown here is derived from an EMBL/GenBank/DDBJ whole genome shotgun (WGS) entry which is preliminary data.</text>
</comment>
<protein>
    <submittedName>
        <fullName evidence="2">Uncharacterized protein</fullName>
    </submittedName>
</protein>
<feature type="signal peptide" evidence="1">
    <location>
        <begin position="1"/>
        <end position="20"/>
    </location>
</feature>
<accession>A0ABT2WM21</accession>
<keyword evidence="3" id="KW-1185">Reference proteome</keyword>
<dbReference type="Proteomes" id="UP001321014">
    <property type="component" value="Unassembled WGS sequence"/>
</dbReference>
<gene>
    <name evidence="2" type="ORF">OEZ49_04115</name>
</gene>
<name>A0ABT2WM21_9RHOB</name>
<keyword evidence="1" id="KW-0732">Signal</keyword>
<dbReference type="RefSeq" id="WP_263387128.1">
    <property type="nucleotide sequence ID" value="NZ_JAOVQN010000003.1"/>
</dbReference>
<feature type="chain" id="PRO_5045721097" evidence="1">
    <location>
        <begin position="21"/>
        <end position="108"/>
    </location>
</feature>
<organism evidence="2 3">
    <name type="scientific">Ruegeria marisflavi</name>
    <dbReference type="NCBI Taxonomy" id="2984152"/>
    <lineage>
        <taxon>Bacteria</taxon>
        <taxon>Pseudomonadati</taxon>
        <taxon>Pseudomonadota</taxon>
        <taxon>Alphaproteobacteria</taxon>
        <taxon>Rhodobacterales</taxon>
        <taxon>Roseobacteraceae</taxon>
        <taxon>Ruegeria</taxon>
    </lineage>
</organism>
<evidence type="ECO:0000313" key="3">
    <source>
        <dbReference type="Proteomes" id="UP001321014"/>
    </source>
</evidence>
<evidence type="ECO:0000256" key="1">
    <source>
        <dbReference type="SAM" id="SignalP"/>
    </source>
</evidence>
<evidence type="ECO:0000313" key="2">
    <source>
        <dbReference type="EMBL" id="MCU9836942.1"/>
    </source>
</evidence>